<dbReference type="InterPro" id="IPR051531">
    <property type="entry name" value="N-acetyltransferase"/>
</dbReference>
<evidence type="ECO:0000256" key="3">
    <source>
        <dbReference type="ARBA" id="ARBA00038502"/>
    </source>
</evidence>
<evidence type="ECO:0000256" key="1">
    <source>
        <dbReference type="ARBA" id="ARBA00022679"/>
    </source>
</evidence>
<dbReference type="InterPro" id="IPR016181">
    <property type="entry name" value="Acyl_CoA_acyltransferase"/>
</dbReference>
<sequence length="174" mass="19371">MQLLIRPLTLADTDLLFHFEQQNRAYFETYIESRGEAFYRLSSVYDHICELLALHQKGQHVPMLITDAEGQLLGRVNISQIDTVSASGSLGYRIAEQHTGKGVASRAVKYALEIAREYGLVTLNAMVSTTNMASQTVLERNGFNLCGKKFNVAHVAGKAMTVFVIATHYLAFEL</sequence>
<dbReference type="PROSITE" id="PS51186">
    <property type="entry name" value="GNAT"/>
    <property type="match status" value="1"/>
</dbReference>
<protein>
    <recommendedName>
        <fullName evidence="4">N-acetyltransferase domain-containing protein</fullName>
    </recommendedName>
</protein>
<comment type="caution">
    <text evidence="5">The sequence shown here is derived from an EMBL/GenBank/DDBJ whole genome shotgun (WGS) entry which is preliminary data.</text>
</comment>
<evidence type="ECO:0000313" key="5">
    <source>
        <dbReference type="EMBL" id="OOE89235.1"/>
    </source>
</evidence>
<feature type="domain" description="N-acetyltransferase" evidence="4">
    <location>
        <begin position="3"/>
        <end position="165"/>
    </location>
</feature>
<evidence type="ECO:0000256" key="2">
    <source>
        <dbReference type="ARBA" id="ARBA00023315"/>
    </source>
</evidence>
<dbReference type="RefSeq" id="WP_077771641.1">
    <property type="nucleotide sequence ID" value="NZ_MUFC01000004.1"/>
</dbReference>
<dbReference type="PANTHER" id="PTHR43792:SF8">
    <property type="entry name" value="[RIBOSOMAL PROTEIN US5]-ALANINE N-ACETYLTRANSFERASE"/>
    <property type="match status" value="1"/>
</dbReference>
<accession>A0ABX3KJE5</accession>
<gene>
    <name evidence="5" type="ORF">BZG74_05180</name>
</gene>
<dbReference type="Proteomes" id="UP000188627">
    <property type="component" value="Unassembled WGS sequence"/>
</dbReference>
<keyword evidence="6" id="KW-1185">Reference proteome</keyword>
<keyword evidence="1" id="KW-0808">Transferase</keyword>
<dbReference type="PANTHER" id="PTHR43792">
    <property type="entry name" value="GNAT FAMILY, PUTATIVE (AFU_ORTHOLOGUE AFUA_3G00765)-RELATED-RELATED"/>
    <property type="match status" value="1"/>
</dbReference>
<dbReference type="EMBL" id="MUFC01000004">
    <property type="protein sequence ID" value="OOE89235.1"/>
    <property type="molecule type" value="Genomic_DNA"/>
</dbReference>
<dbReference type="SUPFAM" id="SSF55729">
    <property type="entry name" value="Acyl-CoA N-acyltransferases (Nat)"/>
    <property type="match status" value="1"/>
</dbReference>
<keyword evidence="2" id="KW-0012">Acyltransferase</keyword>
<dbReference type="Gene3D" id="3.40.630.30">
    <property type="match status" value="1"/>
</dbReference>
<evidence type="ECO:0000313" key="6">
    <source>
        <dbReference type="Proteomes" id="UP000188627"/>
    </source>
</evidence>
<proteinExistence type="inferred from homology"/>
<dbReference type="InterPro" id="IPR000182">
    <property type="entry name" value="GNAT_dom"/>
</dbReference>
<evidence type="ECO:0000259" key="4">
    <source>
        <dbReference type="PROSITE" id="PS51186"/>
    </source>
</evidence>
<organism evidence="5 6">
    <name type="scientific">Salinivibrio sharmensis</name>
    <dbReference type="NCBI Taxonomy" id="390883"/>
    <lineage>
        <taxon>Bacteria</taxon>
        <taxon>Pseudomonadati</taxon>
        <taxon>Pseudomonadota</taxon>
        <taxon>Gammaproteobacteria</taxon>
        <taxon>Vibrionales</taxon>
        <taxon>Vibrionaceae</taxon>
        <taxon>Salinivibrio</taxon>
    </lineage>
</organism>
<name>A0ABX3KJE5_9GAMM</name>
<reference evidence="6" key="1">
    <citation type="submission" date="2017-01" db="EMBL/GenBank/DDBJ databases">
        <title>Draft genome of the species Salinivibrio sharmensis.</title>
        <authorList>
            <person name="Lopez-Hermoso C."/>
            <person name="De La Haba R."/>
            <person name="Sanchez-Porro C."/>
            <person name="Ventosa A."/>
        </authorList>
    </citation>
    <scope>NUCLEOTIDE SEQUENCE [LARGE SCALE GENOMIC DNA]</scope>
    <source>
        <strain evidence="6">CBH463</strain>
    </source>
</reference>
<dbReference type="Pfam" id="PF13302">
    <property type="entry name" value="Acetyltransf_3"/>
    <property type="match status" value="1"/>
</dbReference>
<comment type="similarity">
    <text evidence="3">Belongs to the acetyltransferase family. RimJ subfamily.</text>
</comment>